<proteinExistence type="predicted"/>
<evidence type="ECO:0000313" key="1">
    <source>
        <dbReference type="EMBL" id="QEW38594.1"/>
    </source>
</evidence>
<gene>
    <name evidence="1" type="ORF">VIC01_04238</name>
</gene>
<dbReference type="RefSeq" id="WP_151061937.1">
    <property type="nucleotide sequence ID" value="NZ_CP043529.1"/>
</dbReference>
<dbReference type="Gene3D" id="3.30.420.10">
    <property type="entry name" value="Ribonuclease H-like superfamily/Ribonuclease H"/>
    <property type="match status" value="1"/>
</dbReference>
<protein>
    <recommendedName>
        <fullName evidence="3">Integrase catalytic domain-containing protein</fullName>
    </recommendedName>
</protein>
<evidence type="ECO:0008006" key="3">
    <source>
        <dbReference type="Google" id="ProtNLM"/>
    </source>
</evidence>
<evidence type="ECO:0000313" key="2">
    <source>
        <dbReference type="Proteomes" id="UP000326091"/>
    </source>
</evidence>
<name>A0A5P3AZV4_PHOVU</name>
<dbReference type="EMBL" id="CP043529">
    <property type="protein sequence ID" value="QEW38594.1"/>
    <property type="molecule type" value="Genomic_DNA"/>
</dbReference>
<sequence>MAVIYNDKVCIYANELIMYDPKRKVGSEKGFLPLGTYNTKVNRKQIVVAERASLRRPALVEFDSLEVYIQQLYIKYYGDPHEDVERAATSPLERAVGYNEAAYSFFTTYRDGAGKPLRPEKVTLYTLQARVLDAIIRLRDSNAECGFGRGGSRFNVWDRLSEMVNDLLKVRDSKGNTRYPHKLPSTGKTLKRKVDQYEAEGFIALVHKNKGNTSAALIRDEEDEAIMHKLLSQHMNLNNAQIMEQYNKIASILGKPEIKSPVTVDRYRKMMESTTLGHQRGTTVLRNSLEMQHKREAPKTAMTYWTLDGWDVELVYQKRQPMDKKVNGETRTYKKTTYHNRKTIVVVLDACGKYPIGYAVGDHESPALIREALRNAIRHARELFGARYKPLQLQSDNYQKGVMVPFYEAMTVHYIPAALHNAKAKIIEPYFNYLNKTYYQLEKNWSGVNINSRRGSQPNIEILNKNRHLIPDEEGVLAQIHGIMQRERAKKLEAYMAAWERTPMERRMPFCDEEYLFLMGDTTGRTNRLTGKGLLIELFGERINYESFDMELRNHFHEDWSVHYDPDDLSQVLIVNAESTKGHRLAKETGDLKFLMQRDMKTPMALIDQKPEHFEHRRKVDEFNRQFERRYVARQEQVDEVITAMQERNPLLKSNSLLDRALLTDSRGRHKDRKYEARGQTVEDVDFEEIAPGPLRVPSPLVDDDYEWDDADMNFSR</sequence>
<dbReference type="GO" id="GO:0003676">
    <property type="term" value="F:nucleic acid binding"/>
    <property type="evidence" value="ECO:0007669"/>
    <property type="project" value="InterPro"/>
</dbReference>
<dbReference type="AlphaFoldDB" id="A0A5P3AZV4"/>
<dbReference type="Proteomes" id="UP000326091">
    <property type="component" value="Chromosome"/>
</dbReference>
<accession>A0A5P3AZV4</accession>
<dbReference type="InterPro" id="IPR036397">
    <property type="entry name" value="RNaseH_sf"/>
</dbReference>
<reference evidence="1 2" key="1">
    <citation type="submission" date="2019-09" db="EMBL/GenBank/DDBJ databases">
        <title>Commensal-derived Metabolites Govern Vibrio cholerae Pathogenesis in Host.</title>
        <authorList>
            <person name="Yoon S.S."/>
            <person name="Yoon M.Y."/>
        </authorList>
    </citation>
    <scope>NUCLEOTIDE SEQUENCE [LARGE SCALE GENOMIC DNA]</scope>
    <source>
        <strain evidence="1 2">VIC01</strain>
    </source>
</reference>
<organism evidence="1 2">
    <name type="scientific">Phocaeicola vulgatus</name>
    <name type="common">Bacteroides vulgatus</name>
    <dbReference type="NCBI Taxonomy" id="821"/>
    <lineage>
        <taxon>Bacteria</taxon>
        <taxon>Pseudomonadati</taxon>
        <taxon>Bacteroidota</taxon>
        <taxon>Bacteroidia</taxon>
        <taxon>Bacteroidales</taxon>
        <taxon>Bacteroidaceae</taxon>
        <taxon>Phocaeicola</taxon>
    </lineage>
</organism>